<keyword evidence="5" id="KW-1185">Reference proteome</keyword>
<dbReference type="EMBL" id="JAVSOO010000017">
    <property type="protein sequence ID" value="MDT4286877.1"/>
    <property type="molecule type" value="Genomic_DNA"/>
</dbReference>
<dbReference type="OMA" id="IGWMHNN"/>
<evidence type="ECO:0000313" key="2">
    <source>
        <dbReference type="EMBL" id="MDT4286877.1"/>
    </source>
</evidence>
<reference evidence="2 5" key="2">
    <citation type="submission" date="2023-08" db="EMBL/GenBank/DDBJ databases">
        <title>Genomic surveillance of Staphylococcus haemolyticus neonatal outbreak in southern France.</title>
        <authorList>
            <person name="Magnan C."/>
            <person name="Morsli M."/>
            <person name="Thiery B."/>
            <person name="Salipante F."/>
            <person name="Attar J."/>
            <person name="Massimo D.M."/>
            <person name="Ory J."/>
            <person name="Pantel A."/>
            <person name="Lavigne J.-P."/>
        </authorList>
    </citation>
    <scope>NUCLEOTIDE SEQUENCE [LARGE SCALE GENOMIC DNA]</scope>
    <source>
        <strain evidence="2 5">NSH026</strain>
    </source>
</reference>
<gene>
    <name evidence="3" type="ORF">CV019_09170</name>
    <name evidence="2" type="ORF">RO950_07560</name>
</gene>
<keyword evidence="3" id="KW-0808">Transferase</keyword>
<dbReference type="STRING" id="1283.ShL2_00591"/>
<name>A0A2A1KDP7_STAHA</name>
<dbReference type="Gene3D" id="3.40.50.2000">
    <property type="entry name" value="Glycogen Phosphorylase B"/>
    <property type="match status" value="2"/>
</dbReference>
<protein>
    <submittedName>
        <fullName evidence="3">Glycosyltransferase family 4 protein</fullName>
        <ecNumber evidence="2">2.4.-.-</ecNumber>
    </submittedName>
</protein>
<evidence type="ECO:0000313" key="3">
    <source>
        <dbReference type="EMBL" id="PPJ73564.1"/>
    </source>
</evidence>
<evidence type="ECO:0000313" key="5">
    <source>
        <dbReference type="Proteomes" id="UP001269271"/>
    </source>
</evidence>
<dbReference type="InterPro" id="IPR001296">
    <property type="entry name" value="Glyco_trans_1"/>
</dbReference>
<dbReference type="AlphaFoldDB" id="A0A2A1KDP7"/>
<dbReference type="GO" id="GO:0016757">
    <property type="term" value="F:glycosyltransferase activity"/>
    <property type="evidence" value="ECO:0007669"/>
    <property type="project" value="UniProtKB-KW"/>
</dbReference>
<dbReference type="KEGG" id="shh:ShL2_00591"/>
<proteinExistence type="predicted"/>
<dbReference type="Proteomes" id="UP001269271">
    <property type="component" value="Unassembled WGS sequence"/>
</dbReference>
<sequence length="383" mass="43617">MKSFTFFMHNIYALGGTVKAVSELANTLADKGHHIEIISVFRAQDEPYFKINDNIKIKTLVDYRLKPQNTKAIMMNRLNKYTSLLKPKEINQFEPGLNQFSKYVEHKMIKAIKKVDTDVLVGTRASFNILISKYHSNDVITVGMEHMNLHAHPENYQQDILTAYRNIDLVTTLTQQDQLNYEQQIDTPVYTIPNIINPVKHATKKENIIISAGRLEFEKGFDILIESVRRIQNDLKQLNFKVEIYGDGQERGHLQQLIDQHQLNDLITIYPATQQLNTKLSNSKITVVPSRNEGFGMVLLEAMAQDNIVISFKDTLGPASIINHNSNGYLANYGDAGSLAKYIDIAMNHVDEASQMINEGHVTLKQYTPNTVYEKFMTAINNV</sequence>
<reference evidence="3 4" key="1">
    <citation type="submission" date="2017-11" db="EMBL/GenBank/DDBJ databases">
        <authorList>
            <person name="Founou R.C."/>
            <person name="Founou L."/>
            <person name="Allam M."/>
            <person name="Ismail A."/>
            <person name="Essack S.Y."/>
        </authorList>
    </citation>
    <scope>NUCLEOTIDE SEQUENCE [LARGE SCALE GENOMIC DNA]</scope>
    <source>
        <strain evidence="3 4">G811N2B1</strain>
    </source>
</reference>
<dbReference type="SUPFAM" id="SSF53756">
    <property type="entry name" value="UDP-Glycosyltransferase/glycogen phosphorylase"/>
    <property type="match status" value="1"/>
</dbReference>
<comment type="caution">
    <text evidence="3">The sequence shown here is derived from an EMBL/GenBank/DDBJ whole genome shotgun (WGS) entry which is preliminary data.</text>
</comment>
<evidence type="ECO:0000313" key="4">
    <source>
        <dbReference type="Proteomes" id="UP000238153"/>
    </source>
</evidence>
<dbReference type="PANTHER" id="PTHR12526">
    <property type="entry name" value="GLYCOSYLTRANSFERASE"/>
    <property type="match status" value="1"/>
</dbReference>
<dbReference type="EMBL" id="PGWX01000346">
    <property type="protein sequence ID" value="PPJ73564.1"/>
    <property type="molecule type" value="Genomic_DNA"/>
</dbReference>
<dbReference type="Proteomes" id="UP000238153">
    <property type="component" value="Unassembled WGS sequence"/>
</dbReference>
<dbReference type="Pfam" id="PF00534">
    <property type="entry name" value="Glycos_transf_1"/>
    <property type="match status" value="1"/>
</dbReference>
<dbReference type="CDD" id="cd03820">
    <property type="entry name" value="GT4_AmsD-like"/>
    <property type="match status" value="1"/>
</dbReference>
<dbReference type="RefSeq" id="WP_011275017.1">
    <property type="nucleotide sequence ID" value="NZ_BKAY01000009.1"/>
</dbReference>
<feature type="domain" description="Glycosyl transferase family 1" evidence="1">
    <location>
        <begin position="202"/>
        <end position="360"/>
    </location>
</feature>
<keyword evidence="2" id="KW-0328">Glycosyltransferase</keyword>
<dbReference type="EC" id="2.4.-.-" evidence="2"/>
<organism evidence="3 4">
    <name type="scientific">Staphylococcus haemolyticus</name>
    <dbReference type="NCBI Taxonomy" id="1283"/>
    <lineage>
        <taxon>Bacteria</taxon>
        <taxon>Bacillati</taxon>
        <taxon>Bacillota</taxon>
        <taxon>Bacilli</taxon>
        <taxon>Bacillales</taxon>
        <taxon>Staphylococcaceae</taxon>
        <taxon>Staphylococcus</taxon>
    </lineage>
</organism>
<evidence type="ECO:0000259" key="1">
    <source>
        <dbReference type="Pfam" id="PF00534"/>
    </source>
</evidence>
<dbReference type="GeneID" id="93780086"/>
<accession>A0A2A1KDP7</accession>